<comment type="similarity">
    <text evidence="1">Belongs to the glycosyltransferase 2 family.</text>
</comment>
<dbReference type="PANTHER" id="PTHR43630">
    <property type="entry name" value="POLY-BETA-1,6-N-ACETYL-D-GLUCOSAMINE SYNTHASE"/>
    <property type="match status" value="1"/>
</dbReference>
<dbReference type="Pfam" id="PF00535">
    <property type="entry name" value="Glycos_transf_2"/>
    <property type="match status" value="1"/>
</dbReference>
<evidence type="ECO:0000256" key="4">
    <source>
        <dbReference type="SAM" id="Phobius"/>
    </source>
</evidence>
<keyword evidence="2" id="KW-0328">Glycosyltransferase</keyword>
<proteinExistence type="inferred from homology"/>
<dbReference type="EMBL" id="VDCS01000005">
    <property type="protein sequence ID" value="TNJ45252.1"/>
    <property type="molecule type" value="Genomic_DNA"/>
</dbReference>
<feature type="domain" description="Glycosyltransferase 2-like" evidence="5">
    <location>
        <begin position="41"/>
        <end position="208"/>
    </location>
</feature>
<dbReference type="RefSeq" id="WP_139695712.1">
    <property type="nucleotide sequence ID" value="NZ_CP074074.1"/>
</dbReference>
<comment type="caution">
    <text evidence="6">The sequence shown here is derived from an EMBL/GenBank/DDBJ whole genome shotgun (WGS) entry which is preliminary data.</text>
</comment>
<reference evidence="6 7" key="1">
    <citation type="submission" date="2019-05" db="EMBL/GenBank/DDBJ databases">
        <title>Tamlana fucoidanivorans sp. nov., isolated from the surface of algae collected from Fujian province in China.</title>
        <authorList>
            <person name="Li J."/>
        </authorList>
    </citation>
    <scope>NUCLEOTIDE SEQUENCE [LARGE SCALE GENOMIC DNA]</scope>
    <source>
        <strain evidence="6 7">CW2-9</strain>
    </source>
</reference>
<feature type="transmembrane region" description="Helical" evidence="4">
    <location>
        <begin position="284"/>
        <end position="303"/>
    </location>
</feature>
<dbReference type="InterPro" id="IPR029044">
    <property type="entry name" value="Nucleotide-diphossugar_trans"/>
</dbReference>
<accession>A0A5C4SP49</accession>
<dbReference type="PANTHER" id="PTHR43630:SF1">
    <property type="entry name" value="POLY-BETA-1,6-N-ACETYL-D-GLUCOSAMINE SYNTHASE"/>
    <property type="match status" value="1"/>
</dbReference>
<evidence type="ECO:0000256" key="2">
    <source>
        <dbReference type="ARBA" id="ARBA00022676"/>
    </source>
</evidence>
<dbReference type="OrthoDB" id="9805625at2"/>
<dbReference type="InterPro" id="IPR001173">
    <property type="entry name" value="Glyco_trans_2-like"/>
</dbReference>
<evidence type="ECO:0000313" key="7">
    <source>
        <dbReference type="Proteomes" id="UP000308713"/>
    </source>
</evidence>
<evidence type="ECO:0000259" key="5">
    <source>
        <dbReference type="Pfam" id="PF00535"/>
    </source>
</evidence>
<dbReference type="GO" id="GO:0016757">
    <property type="term" value="F:glycosyltransferase activity"/>
    <property type="evidence" value="ECO:0007669"/>
    <property type="project" value="UniProtKB-KW"/>
</dbReference>
<sequence length="374" mass="42144">MIIFCLSITLGYLALMGSLIYGFNRTKPFNPPEVQPKTKFSIVIPFRNEAQNLPQLIASIQGLNYPKELFELILVDDDSCDTSEGIINQLLQDSVLHWKTIANNRQSKSPKKDAITTAISVAKNNWIITTDADCILPKYWLNSFDTYIQNTGVSCVIGPVTYLEQNTLLNRFQILDLLSLQGATMGAFGLKQPFLCNGANFAYKKTLFNAVEGFKNNDRIASGDDVFLLEKMAQNNQKNIGFLKNKAGIVRTNAESSLIGLINQRLRWASKTGAYTSVLGKGTALIVLFMNMLIIITFLLAVLSLFPLEMFCLTVLIKTTIDFILLYKTALFFNQKHVLKSYLWSLCVYPIFCSFIAITSLFSSYTWKERSFKK</sequence>
<keyword evidence="7" id="KW-1185">Reference proteome</keyword>
<evidence type="ECO:0000256" key="1">
    <source>
        <dbReference type="ARBA" id="ARBA00006739"/>
    </source>
</evidence>
<dbReference type="CDD" id="cd04192">
    <property type="entry name" value="GT_2_like_e"/>
    <property type="match status" value="1"/>
</dbReference>
<keyword evidence="4" id="KW-1133">Transmembrane helix</keyword>
<evidence type="ECO:0000256" key="3">
    <source>
        <dbReference type="ARBA" id="ARBA00022679"/>
    </source>
</evidence>
<evidence type="ECO:0000313" key="6">
    <source>
        <dbReference type="EMBL" id="TNJ45252.1"/>
    </source>
</evidence>
<keyword evidence="4" id="KW-0472">Membrane</keyword>
<dbReference type="SUPFAM" id="SSF53448">
    <property type="entry name" value="Nucleotide-diphospho-sugar transferases"/>
    <property type="match status" value="1"/>
</dbReference>
<dbReference type="AlphaFoldDB" id="A0A5C4SP49"/>
<protein>
    <submittedName>
        <fullName evidence="6">Glycosyltransferase</fullName>
    </submittedName>
</protein>
<gene>
    <name evidence="6" type="ORF">FGF67_05955</name>
</gene>
<dbReference type="Proteomes" id="UP000308713">
    <property type="component" value="Unassembled WGS sequence"/>
</dbReference>
<feature type="transmembrane region" description="Helical" evidence="4">
    <location>
        <begin position="342"/>
        <end position="367"/>
    </location>
</feature>
<organism evidence="6 7">
    <name type="scientific">Allotamlana fucoidanivorans</name>
    <dbReference type="NCBI Taxonomy" id="2583814"/>
    <lineage>
        <taxon>Bacteria</taxon>
        <taxon>Pseudomonadati</taxon>
        <taxon>Bacteroidota</taxon>
        <taxon>Flavobacteriia</taxon>
        <taxon>Flavobacteriales</taxon>
        <taxon>Flavobacteriaceae</taxon>
        <taxon>Allotamlana</taxon>
    </lineage>
</organism>
<feature type="transmembrane region" description="Helical" evidence="4">
    <location>
        <begin position="310"/>
        <end position="330"/>
    </location>
</feature>
<keyword evidence="3 6" id="KW-0808">Transferase</keyword>
<name>A0A5C4SP49_9FLAO</name>
<dbReference type="Gene3D" id="3.90.550.10">
    <property type="entry name" value="Spore Coat Polysaccharide Biosynthesis Protein SpsA, Chain A"/>
    <property type="match status" value="1"/>
</dbReference>
<keyword evidence="4" id="KW-0812">Transmembrane</keyword>